<dbReference type="InterPro" id="IPR002543">
    <property type="entry name" value="FtsK_dom"/>
</dbReference>
<keyword evidence="1" id="KW-0597">Phosphoprotein</keyword>
<feature type="binding site" evidence="4">
    <location>
        <begin position="1048"/>
        <end position="1055"/>
    </location>
    <ligand>
        <name>ATP</name>
        <dbReference type="ChEBI" id="CHEBI:30616"/>
    </ligand>
</feature>
<feature type="domain" description="FtsK" evidence="6">
    <location>
        <begin position="1030"/>
        <end position="1222"/>
    </location>
</feature>
<feature type="binding site" evidence="4">
    <location>
        <begin position="721"/>
        <end position="728"/>
    </location>
    <ligand>
        <name>ATP</name>
        <dbReference type="ChEBI" id="CHEBI:30616"/>
    </ligand>
</feature>
<dbReference type="Pfam" id="PF01580">
    <property type="entry name" value="FtsK_SpoIIIE"/>
    <property type="match status" value="2"/>
</dbReference>
<evidence type="ECO:0000256" key="1">
    <source>
        <dbReference type="ARBA" id="ARBA00022553"/>
    </source>
</evidence>
<feature type="domain" description="FHA" evidence="5">
    <location>
        <begin position="127"/>
        <end position="175"/>
    </location>
</feature>
<feature type="domain" description="FtsK" evidence="6">
    <location>
        <begin position="703"/>
        <end position="891"/>
    </location>
</feature>
<dbReference type="SMART" id="SM00382">
    <property type="entry name" value="AAA"/>
    <property type="match status" value="3"/>
</dbReference>
<dbReference type="InterPro" id="IPR003593">
    <property type="entry name" value="AAA+_ATPase"/>
</dbReference>
<keyword evidence="8" id="KW-1185">Reference proteome</keyword>
<evidence type="ECO:0000256" key="3">
    <source>
        <dbReference type="ARBA" id="ARBA00022840"/>
    </source>
</evidence>
<dbReference type="CDD" id="cd00267">
    <property type="entry name" value="ABC_ATPase"/>
    <property type="match status" value="1"/>
</dbReference>
<dbReference type="CDD" id="cd00060">
    <property type="entry name" value="FHA"/>
    <property type="match status" value="1"/>
</dbReference>
<dbReference type="RefSeq" id="WP_344776676.1">
    <property type="nucleotide sequence ID" value="NZ_BAABBX010000015.1"/>
</dbReference>
<evidence type="ECO:0000256" key="4">
    <source>
        <dbReference type="PROSITE-ProRule" id="PRU00289"/>
    </source>
</evidence>
<dbReference type="Pfam" id="PF00498">
    <property type="entry name" value="FHA"/>
    <property type="match status" value="1"/>
</dbReference>
<dbReference type="PROSITE" id="PS50901">
    <property type="entry name" value="FTSK"/>
    <property type="match status" value="2"/>
</dbReference>
<dbReference type="SMART" id="SM00240">
    <property type="entry name" value="FHA"/>
    <property type="match status" value="1"/>
</dbReference>
<keyword evidence="3 4" id="KW-0067">ATP-binding</keyword>
<dbReference type="PANTHER" id="PTHR22683">
    <property type="entry name" value="SPORULATION PROTEIN RELATED"/>
    <property type="match status" value="1"/>
</dbReference>
<dbReference type="InterPro" id="IPR000253">
    <property type="entry name" value="FHA_dom"/>
</dbReference>
<dbReference type="PANTHER" id="PTHR22683:SF1">
    <property type="entry name" value="TYPE VII SECRETION SYSTEM PROTEIN ESSC"/>
    <property type="match status" value="1"/>
</dbReference>
<dbReference type="InterPro" id="IPR027417">
    <property type="entry name" value="P-loop_NTPase"/>
</dbReference>
<accession>A0ABP8AUT6</accession>
<dbReference type="CDD" id="cd01127">
    <property type="entry name" value="TrwB_TraG_TraD_VirD4"/>
    <property type="match status" value="1"/>
</dbReference>
<evidence type="ECO:0000313" key="7">
    <source>
        <dbReference type="EMBL" id="GAA4191072.1"/>
    </source>
</evidence>
<name>A0ABP8AUT6_9MICO</name>
<dbReference type="Gene3D" id="3.40.50.300">
    <property type="entry name" value="P-loop containing nucleotide triphosphate hydrolases"/>
    <property type="match status" value="4"/>
</dbReference>
<evidence type="ECO:0000259" key="6">
    <source>
        <dbReference type="PROSITE" id="PS50901"/>
    </source>
</evidence>
<comment type="caution">
    <text evidence="7">The sequence shown here is derived from an EMBL/GenBank/DDBJ whole genome shotgun (WGS) entry which is preliminary data.</text>
</comment>
<dbReference type="InterPro" id="IPR008984">
    <property type="entry name" value="SMAD_FHA_dom_sf"/>
</dbReference>
<protein>
    <submittedName>
        <fullName evidence="7">FtsK/SpoIIIE domain-containing protein</fullName>
    </submittedName>
</protein>
<keyword evidence="2 4" id="KW-0547">Nucleotide-binding</keyword>
<dbReference type="SUPFAM" id="SSF49879">
    <property type="entry name" value="SMAD/FHA domain"/>
    <property type="match status" value="1"/>
</dbReference>
<gene>
    <name evidence="7" type="ORF">GCM10022288_21360</name>
</gene>
<organism evidence="7 8">
    <name type="scientific">Gryllotalpicola kribbensis</name>
    <dbReference type="NCBI Taxonomy" id="993084"/>
    <lineage>
        <taxon>Bacteria</taxon>
        <taxon>Bacillati</taxon>
        <taxon>Actinomycetota</taxon>
        <taxon>Actinomycetes</taxon>
        <taxon>Micrococcales</taxon>
        <taxon>Microbacteriaceae</taxon>
        <taxon>Gryllotalpicola</taxon>
    </lineage>
</organism>
<dbReference type="InterPro" id="IPR050206">
    <property type="entry name" value="FtsK/SpoIIIE/SftA"/>
</dbReference>
<evidence type="ECO:0000256" key="2">
    <source>
        <dbReference type="ARBA" id="ARBA00022741"/>
    </source>
</evidence>
<reference evidence="8" key="1">
    <citation type="journal article" date="2019" name="Int. J. Syst. Evol. Microbiol.">
        <title>The Global Catalogue of Microorganisms (GCM) 10K type strain sequencing project: providing services to taxonomists for standard genome sequencing and annotation.</title>
        <authorList>
            <consortium name="The Broad Institute Genomics Platform"/>
            <consortium name="The Broad Institute Genome Sequencing Center for Infectious Disease"/>
            <person name="Wu L."/>
            <person name="Ma J."/>
        </authorList>
    </citation>
    <scope>NUCLEOTIDE SEQUENCE [LARGE SCALE GENOMIC DNA]</scope>
    <source>
        <strain evidence="8">JCM 17593</strain>
    </source>
</reference>
<dbReference type="Gene3D" id="2.60.200.20">
    <property type="match status" value="1"/>
</dbReference>
<proteinExistence type="predicted"/>
<evidence type="ECO:0000259" key="5">
    <source>
        <dbReference type="PROSITE" id="PS50006"/>
    </source>
</evidence>
<dbReference type="Proteomes" id="UP001500213">
    <property type="component" value="Unassembled WGS sequence"/>
</dbReference>
<sequence>MRLKLTLARQSGQSDDIVVTTDAVATVADVAGAIRRLDPKGKEWAVGGEGRVLTLAVAMPGQQQPDVLSPEIPIGEAQIGDGATVLLADASSYGAAQPAGFHPIGRLRVLTGPAAGTQYEIQAGSTTIIGRDGACDIVLDDPFVSGRHARIQASGGLELVDLGSANGLVVDGGIVDRLQVRQAVRVLIGDTEVELTPLAQPQQQASVAPSPAPAAKAGPVLFNRSPKVEARYVGAEFEVPEVPAETESQPIPMIALATPILMAGVMYMITRQPASVAFAAMSPLMVVGNWFTGRSQRKSRLKKSIARFDEGLESLTTALGREREKEAAQRALEAPSTEQVYEAAVRRAPLLWTRRPEHWSFLNVRLGVGAATSRNTIDVTSRPNLLVEFQERLDAVIEANRTLPGVPIVENLYDAGAIGIAGGPGQTAGALNSLLVQLTGLHSPAEVTVAAIVSSRWSREVEWLKWMPHSSSPHSPLEGNQLADSESSASALLSDLEGLISARLEEKRSAERRGAIVQAKAANERGANVAESDVAAGTQSPIPAVVVVISDDAPVDRGRLIQLAESAADAGVFPIWVSPDVPALPAVCRTYLAIDADGRAEVGFVRLGEHISDVVTEPVEAERAQAYAHLMAPVVDAGAPIADASDLPRSISLVTLLGHELAESSSAIVDRWKQNDSIHDRSGGPLTPRRAGKLRAIMGSAGHDPMHLDLRTQGPHALVGGTTGSGKSEFLQAWVLGMAAEYSPDRVTFLFVDYKGGSAFADCVQLPHCVGLVTDLSPHLVRRALTSLRAELHHREHLFNRKKAKDLLELEKRGDPDSPPALVLVIDEFAALAGEVPEFVDGVVDIAQRGRSLGIHLIMATQRPAGVIKDNLRANTNLRVALRMADESDSQDVIGVKDSAHIDPSIPGRGYAKTGPGRLAAFQSAYAGGWTTREPERADIQVAELRFGGENRWEDRTAPASVADHQRDLGPNDQQRLVRTMIEAQGLASIPAPRRPWLDELAPLYDLSKLRQRTDAELLLGVADVPERQEQTTQYYRPDVDGHLAVFGTSGSGKTTVLRTLASAAAITPRGGPVHVYGLDYGAGSLRVLDRLPHVGAIVAGDDTERIVRLFRTLQGELERRAAAWADVNASSIAEYRALAGRPSEPRILLLVDNFTNFKDDFEVAAGRAQWYDVFRDVLADGRRLGIHVVLTADRAGAVPTSVAASIQRRVVLRLADDGYGALGVPSDILGPSSPPGRAIVDGLETQIAILGGTTSVSEQAEALGRLAEAMGRAGVAAAPAIGSLPKEYAQSALPASVGGQPVLGLSDIDLGPFPFDPFGTVLLAGPPASGRSTALQTMATAFVRAAEGNRVYYFGNARSPLARLPIWTDAAKDPDEVAALARDLLAAVTDPDTEGRIGIFIETIGDFLQTAADGPIVELVKAVRRSDHLLVAEGETSAWGSSWPLFGEVKNGRRGILLQPEAVEGDILLKTALPRMARSEFPPGRGVYISRGQHARVQLPLPE</sequence>
<dbReference type="EMBL" id="BAABBX010000015">
    <property type="protein sequence ID" value="GAA4191072.1"/>
    <property type="molecule type" value="Genomic_DNA"/>
</dbReference>
<dbReference type="PROSITE" id="PS50006">
    <property type="entry name" value="FHA_DOMAIN"/>
    <property type="match status" value="1"/>
</dbReference>
<evidence type="ECO:0000313" key="8">
    <source>
        <dbReference type="Proteomes" id="UP001500213"/>
    </source>
</evidence>
<dbReference type="SUPFAM" id="SSF52540">
    <property type="entry name" value="P-loop containing nucleoside triphosphate hydrolases"/>
    <property type="match status" value="3"/>
</dbReference>